<name>A0ABU2N6A4_9PSEU</name>
<evidence type="ECO:0000256" key="1">
    <source>
        <dbReference type="ARBA" id="ARBA00023125"/>
    </source>
</evidence>
<dbReference type="InterPro" id="IPR016032">
    <property type="entry name" value="Sig_transdc_resp-reg_C-effctor"/>
</dbReference>
<proteinExistence type="predicted"/>
<dbReference type="RefSeq" id="WP_311555484.1">
    <property type="nucleotide sequence ID" value="NZ_JAVREJ010000004.1"/>
</dbReference>
<dbReference type="Gene3D" id="1.10.10.10">
    <property type="entry name" value="Winged helix-like DNA-binding domain superfamily/Winged helix DNA-binding domain"/>
    <property type="match status" value="1"/>
</dbReference>
<feature type="modified residue" description="4-aspartylphosphate" evidence="2">
    <location>
        <position position="56"/>
    </location>
</feature>
<dbReference type="InterPro" id="IPR011006">
    <property type="entry name" value="CheY-like_superfamily"/>
</dbReference>
<evidence type="ECO:0000259" key="3">
    <source>
        <dbReference type="PROSITE" id="PS50110"/>
    </source>
</evidence>
<dbReference type="PANTHER" id="PTHR43214">
    <property type="entry name" value="TWO-COMPONENT RESPONSE REGULATOR"/>
    <property type="match status" value="1"/>
</dbReference>
<dbReference type="InterPro" id="IPR001789">
    <property type="entry name" value="Sig_transdc_resp-reg_receiver"/>
</dbReference>
<evidence type="ECO:0000313" key="4">
    <source>
        <dbReference type="EMBL" id="MDT0349455.1"/>
    </source>
</evidence>
<gene>
    <name evidence="4" type="ORF">RM445_07935</name>
</gene>
<feature type="domain" description="Response regulatory" evidence="3">
    <location>
        <begin position="5"/>
        <end position="120"/>
    </location>
</feature>
<dbReference type="InterPro" id="IPR039420">
    <property type="entry name" value="WalR-like"/>
</dbReference>
<protein>
    <submittedName>
        <fullName evidence="4">Response regulator</fullName>
    </submittedName>
</protein>
<dbReference type="Gene3D" id="3.40.50.2300">
    <property type="match status" value="1"/>
</dbReference>
<comment type="caution">
    <text evidence="4">The sequence shown here is derived from an EMBL/GenBank/DDBJ whole genome shotgun (WGS) entry which is preliminary data.</text>
</comment>
<dbReference type="PROSITE" id="PS50110">
    <property type="entry name" value="RESPONSE_REGULATORY"/>
    <property type="match status" value="1"/>
</dbReference>
<accession>A0ABU2N6A4</accession>
<dbReference type="Proteomes" id="UP001183202">
    <property type="component" value="Unassembled WGS sequence"/>
</dbReference>
<dbReference type="Pfam" id="PF00196">
    <property type="entry name" value="GerE"/>
    <property type="match status" value="1"/>
</dbReference>
<organism evidence="4 5">
    <name type="scientific">Pseudonocardia charpentierae</name>
    <dbReference type="NCBI Taxonomy" id="3075545"/>
    <lineage>
        <taxon>Bacteria</taxon>
        <taxon>Bacillati</taxon>
        <taxon>Actinomycetota</taxon>
        <taxon>Actinomycetes</taxon>
        <taxon>Pseudonocardiales</taxon>
        <taxon>Pseudonocardiaceae</taxon>
        <taxon>Pseudonocardia</taxon>
    </lineage>
</organism>
<dbReference type="SMART" id="SM00448">
    <property type="entry name" value="REC"/>
    <property type="match status" value="1"/>
</dbReference>
<dbReference type="SUPFAM" id="SSF46894">
    <property type="entry name" value="C-terminal effector domain of the bipartite response regulators"/>
    <property type="match status" value="1"/>
</dbReference>
<dbReference type="InterPro" id="IPR000792">
    <property type="entry name" value="Tscrpt_reg_LuxR_C"/>
</dbReference>
<dbReference type="PANTHER" id="PTHR43214:SF43">
    <property type="entry name" value="TWO-COMPONENT RESPONSE REGULATOR"/>
    <property type="match status" value="1"/>
</dbReference>
<dbReference type="SMART" id="SM00421">
    <property type="entry name" value="HTH_LUXR"/>
    <property type="match status" value="1"/>
</dbReference>
<evidence type="ECO:0000256" key="2">
    <source>
        <dbReference type="PROSITE-ProRule" id="PRU00169"/>
    </source>
</evidence>
<keyword evidence="1" id="KW-0238">DNA-binding</keyword>
<dbReference type="InterPro" id="IPR036388">
    <property type="entry name" value="WH-like_DNA-bd_sf"/>
</dbReference>
<dbReference type="SUPFAM" id="SSF52172">
    <property type="entry name" value="CheY-like"/>
    <property type="match status" value="1"/>
</dbReference>
<dbReference type="EMBL" id="JAVREJ010000004">
    <property type="protein sequence ID" value="MDT0349455.1"/>
    <property type="molecule type" value="Genomic_DNA"/>
</dbReference>
<keyword evidence="2" id="KW-0597">Phosphoprotein</keyword>
<evidence type="ECO:0000313" key="5">
    <source>
        <dbReference type="Proteomes" id="UP001183202"/>
    </source>
</evidence>
<sequence length="215" mass="22620">MEPVSVVIVDDHPAIVDGVRAWCAAAAPPITVVAWGHEPAVAVSGAGAAADVVLFDLQLETGVLAFDAVGRLVAGGRRVVVYSQAADDATVLRCLETGVSTYLTKAEGREHLIPAVHAAARDLPYVSPALGGVMAGDRRADRPVLSDREREVLLAWFESDSKNLVAARFGLSVKTIDTYIARVRIKYADVGRPASTKAALVARALQDGLVDLGDL</sequence>
<keyword evidence="5" id="KW-1185">Reference proteome</keyword>
<reference evidence="5" key="1">
    <citation type="submission" date="2023-07" db="EMBL/GenBank/DDBJ databases">
        <title>30 novel species of actinomycetes from the DSMZ collection.</title>
        <authorList>
            <person name="Nouioui I."/>
        </authorList>
    </citation>
    <scope>NUCLEOTIDE SEQUENCE [LARGE SCALE GENOMIC DNA]</scope>
    <source>
        <strain evidence="5">DSM 45834</strain>
    </source>
</reference>
<dbReference type="Pfam" id="PF00072">
    <property type="entry name" value="Response_reg"/>
    <property type="match status" value="1"/>
</dbReference>